<feature type="domain" description="Multidrug resistance protein MdtA-like alpha-helical hairpin" evidence="15">
    <location>
        <begin position="192"/>
        <end position="261"/>
    </location>
</feature>
<dbReference type="Pfam" id="PF25967">
    <property type="entry name" value="RND-MFP_C"/>
    <property type="match status" value="1"/>
</dbReference>
<evidence type="ECO:0000256" key="4">
    <source>
        <dbReference type="ARBA" id="ARBA00022475"/>
    </source>
</evidence>
<feature type="domain" description="Multidrug resistance protein MdtA-like C-terminal permuted SH3" evidence="18">
    <location>
        <begin position="385"/>
        <end position="446"/>
    </location>
</feature>
<evidence type="ECO:0000256" key="13">
    <source>
        <dbReference type="SAM" id="MobiDB-lite"/>
    </source>
</evidence>
<sequence length="1492" mass="160123">MQRKFAAQSLNVALEGLQGGSPTAYQPADGSTQAPELKISEGCRKPLAEIQRLRLIPKIEIEENTSSMKGTQTSRWLWITAFILVVIAAVWFWRSHNASSGAQPQAKSGQTQQAGHRGMRGGALAPVQAATATSEAVPHYLTGLGTITAANTVTVRSRVDGQLLAIHFQEGQQVKAGDLLAEIDPSQFKVALAQAQGQLAKDQATLANARRDLARYQQLVKTNLVSRQDLDTQQSLVASSLGTVKADEAAVASAQLQLGWSRVTAPIDGRVGLKQVDIGNQISTSDTNGIVVLTQTHPIDLVFTLPENDIATVIKAQKAGETLSVEAWDRTNTTKLSGGKLLSLDNQIDTTTGTIKLKARFDNLDDALFPNQFVNARMLVDTQQNAVVIPAGALQMGNEGHFVWVLNGDNKVSKHLVTPGIQDSQKVVITAGVSTGDRVVTDGIDRLTEGAQVEVLPPGSTGGPSRLFILRPVATTLLMVAILLAGIIGYRFLPVSALPEVDYPTIQVVTLYPGASPDVITSAITAPLERQFGQMSGLKQMSSQSAGGASVITLQFQLTLALDVAEQEVQAAINAATNLLPTDLPNPPVYSKVNPADPPIMTLAVTSTALPMTQVEDMVETRVAQKISQVSGVGLVTLAGGQRPAVRVKLNAPAIAALGLTSETIRTAITNANVNSAKGSLDGPARAVTLSANDQMKSAQEYRDLIIAYQNGAPIRLGDIATVEQGAENSWLGAWANKQQAIVMNVQRQPGANIIETADSIRQMLPTLTQSLPKSVEVKLLSDRTTNIRASVTDTQHELMLAIALVVMIIYLFLRNVPATIIPAVAVPLSLVGTFAVMVFLGFSINNLTLMALTIATGFVVDDAIVVIENISRYIEKGEKPLAAALKGAGEIGFTIISLTFSLIAVLIPLLFMGDIVGRLFREFAVTLAISILISAVVSLTLTPMMCARMLSHESLRKQNRFSRASEKMFDNIIAAYGRLLSKVLNHPWLTLSVAFGTLALTIVLWIFIPKGFFPIQDNGIIQGTLQAPQSVSFASMAQRQQQVADVILKDPAVESLTSFIGVDGTNPSLNSARLQINLKPLSDRDDRIPAVIDRLQQNVASVPGVQLYLQPIQDLTIDTTVSRTQYQFTLQATSLDELSTWVPQLENKLKTLPQLADISSDWQDQGLMAYVNVDRDSASRLGITMSSVTSALYNAFGQRLISTIYTQANQYRVVLEHDTSTTPGLSALDNIRLTSSNGGSIPLSAIAKVEQRFAPLSINHLDQFPSTTFSFNVPEGQSLGDAVTAITSAEKELAMPSDITTQFQGSTLAFQAALGSTIWLIVASVVAMYIVLGVLYESFIHPITILSTLPTAGVGALLALMLAGAELDVIAIIGIILLIGIVKKNAIMMIDFALAAEREQGMAPYEAIYQACLLRFRPILMTTLAALLGALPLMLSTGVGAELRRPLGIGMVGGLLLSQVLTLFTTPVIYLLFDRLSHYTRRRFGRQHEEA</sequence>
<evidence type="ECO:0000259" key="16">
    <source>
        <dbReference type="Pfam" id="PF25917"/>
    </source>
</evidence>
<dbReference type="NCBIfam" id="NF007798">
    <property type="entry name" value="PRK10503.1"/>
    <property type="match status" value="1"/>
</dbReference>
<feature type="compositionally biased region" description="Polar residues" evidence="13">
    <location>
        <begin position="99"/>
        <end position="114"/>
    </location>
</feature>
<feature type="transmembrane region" description="Helical" evidence="14">
    <location>
        <begin position="76"/>
        <end position="93"/>
    </location>
</feature>
<dbReference type="FunFam" id="1.10.287.470:FF:000005">
    <property type="entry name" value="Multidrug resistance protein MdtA"/>
    <property type="match status" value="1"/>
</dbReference>
<dbReference type="Gene3D" id="2.40.50.100">
    <property type="match status" value="1"/>
</dbReference>
<evidence type="ECO:0000256" key="14">
    <source>
        <dbReference type="SAM" id="Phobius"/>
    </source>
</evidence>
<dbReference type="HOGENOM" id="CLU_002755_1_2_1"/>
<evidence type="ECO:0000256" key="1">
    <source>
        <dbReference type="ARBA" id="ARBA00004417"/>
    </source>
</evidence>
<comment type="caution">
    <text evidence="19">The sequence shown here is derived from an EMBL/GenBank/DDBJ whole genome shotgun (WGS) entry which is preliminary data.</text>
</comment>
<dbReference type="FunFam" id="2.40.420.20:FF:000001">
    <property type="entry name" value="Efflux RND transporter periplasmic adaptor subunit"/>
    <property type="match status" value="1"/>
</dbReference>
<dbReference type="PANTHER" id="PTHR32063">
    <property type="match status" value="1"/>
</dbReference>
<dbReference type="SUPFAM" id="SSF82866">
    <property type="entry name" value="Multidrug efflux transporter AcrB transmembrane domain"/>
    <property type="match status" value="2"/>
</dbReference>
<dbReference type="SUPFAM" id="SSF111369">
    <property type="entry name" value="HlyD-like secretion proteins"/>
    <property type="match status" value="1"/>
</dbReference>
<dbReference type="PANTHER" id="PTHR32063:SF21">
    <property type="entry name" value="MULTIDRUG RESISTANCE PROTEIN MDTB"/>
    <property type="match status" value="1"/>
</dbReference>
<dbReference type="SUPFAM" id="SSF82714">
    <property type="entry name" value="Multidrug efflux transporter AcrB TolC docking domain, DN and DC subdomains"/>
    <property type="match status" value="2"/>
</dbReference>
<gene>
    <name evidence="19" type="ORF">BBAD15_g65</name>
</gene>
<keyword evidence="5" id="KW-0997">Cell inner membrane</keyword>
<reference evidence="19 20" key="1">
    <citation type="submission" date="2012-10" db="EMBL/GenBank/DDBJ databases">
        <title>Genome sequencing and analysis of entomopathogenic fungi Beauveria bassiana D1-5.</title>
        <authorList>
            <person name="Li Q."/>
            <person name="Wang L."/>
            <person name="Zhang Z."/>
            <person name="Wang Q."/>
            <person name="Ren J."/>
            <person name="Wang M."/>
            <person name="Xu W."/>
            <person name="Wang J."/>
            <person name="Lu Y."/>
            <person name="Du Q."/>
            <person name="Sun Z."/>
        </authorList>
    </citation>
    <scope>NUCLEOTIDE SEQUENCE [LARGE SCALE GENOMIC DNA]</scope>
    <source>
        <strain evidence="19 20">D1-5</strain>
    </source>
</reference>
<dbReference type="Pfam" id="PF25944">
    <property type="entry name" value="Beta-barrel_RND"/>
    <property type="match status" value="1"/>
</dbReference>
<evidence type="ECO:0000256" key="3">
    <source>
        <dbReference type="ARBA" id="ARBA00022448"/>
    </source>
</evidence>
<dbReference type="Pfam" id="PF25917">
    <property type="entry name" value="BSH_RND"/>
    <property type="match status" value="1"/>
</dbReference>
<feature type="transmembrane region" description="Helical" evidence="14">
    <location>
        <begin position="1417"/>
        <end position="1436"/>
    </location>
</feature>
<dbReference type="PRINTS" id="PR00702">
    <property type="entry name" value="ACRIFLAVINRP"/>
</dbReference>
<feature type="transmembrane region" description="Helical" evidence="14">
    <location>
        <begin position="849"/>
        <end position="871"/>
    </location>
</feature>
<dbReference type="InterPro" id="IPR006143">
    <property type="entry name" value="RND_pump_MFP"/>
</dbReference>
<name>A0A0A2W5M0_BEABA</name>
<dbReference type="Gene3D" id="3.30.70.1440">
    <property type="entry name" value="Multidrug efflux transporter AcrB pore domain"/>
    <property type="match status" value="1"/>
</dbReference>
<dbReference type="Gene3D" id="3.30.70.1320">
    <property type="entry name" value="Multidrug efflux transporter AcrB pore domain like"/>
    <property type="match status" value="1"/>
</dbReference>
<proteinExistence type="inferred from homology"/>
<evidence type="ECO:0000259" key="18">
    <source>
        <dbReference type="Pfam" id="PF25967"/>
    </source>
</evidence>
<accession>A0A0A2W5M0</accession>
<dbReference type="InterPro" id="IPR027463">
    <property type="entry name" value="AcrB_DN_DC_subdom"/>
</dbReference>
<dbReference type="InterPro" id="IPR001036">
    <property type="entry name" value="Acrflvin-R"/>
</dbReference>
<dbReference type="NCBIfam" id="NF008589">
    <property type="entry name" value="PRK11556.1"/>
    <property type="match status" value="1"/>
</dbReference>
<dbReference type="Pfam" id="PF00873">
    <property type="entry name" value="ACR_tran"/>
    <property type="match status" value="1"/>
</dbReference>
<feature type="domain" description="Multidrug resistance protein MdtA-like barrel-sandwich hybrid" evidence="16">
    <location>
        <begin position="151"/>
        <end position="293"/>
    </location>
</feature>
<dbReference type="GO" id="GO:0005886">
    <property type="term" value="C:plasma membrane"/>
    <property type="evidence" value="ECO:0007669"/>
    <property type="project" value="UniProtKB-SubCell"/>
</dbReference>
<evidence type="ECO:0000256" key="9">
    <source>
        <dbReference type="ARBA" id="ARBA00023136"/>
    </source>
</evidence>
<keyword evidence="9 14" id="KW-0472">Membrane</keyword>
<dbReference type="Gene3D" id="1.10.287.470">
    <property type="entry name" value="Helix hairpin bin"/>
    <property type="match status" value="1"/>
</dbReference>
<feature type="transmembrane region" description="Helical" evidence="14">
    <location>
        <begin position="892"/>
        <end position="912"/>
    </location>
</feature>
<feature type="region of interest" description="Disordered" evidence="13">
    <location>
        <begin position="99"/>
        <end position="123"/>
    </location>
</feature>
<dbReference type="Proteomes" id="UP000030106">
    <property type="component" value="Unassembled WGS sequence"/>
</dbReference>
<dbReference type="HAMAP" id="MF_01423">
    <property type="entry name" value="MdtB"/>
    <property type="match status" value="1"/>
</dbReference>
<feature type="transmembrane region" description="Helical" evidence="14">
    <location>
        <begin position="989"/>
        <end position="1009"/>
    </location>
</feature>
<evidence type="ECO:0000256" key="6">
    <source>
        <dbReference type="ARBA" id="ARBA00022692"/>
    </source>
</evidence>
<protein>
    <recommendedName>
        <fullName evidence="11">Multidrug transporter MdtA</fullName>
    </recommendedName>
</protein>
<feature type="transmembrane region" description="Helical" evidence="14">
    <location>
        <begin position="1319"/>
        <end position="1337"/>
    </location>
</feature>
<evidence type="ECO:0000256" key="12">
    <source>
        <dbReference type="SAM" id="Coils"/>
    </source>
</evidence>
<dbReference type="NCBIfam" id="TIGR01730">
    <property type="entry name" value="RND_mfp"/>
    <property type="match status" value="1"/>
</dbReference>
<evidence type="ECO:0000256" key="11">
    <source>
        <dbReference type="ARBA" id="ARBA00075310"/>
    </source>
</evidence>
<feature type="transmembrane region" description="Helical" evidence="14">
    <location>
        <begin position="797"/>
        <end position="814"/>
    </location>
</feature>
<dbReference type="InterPro" id="IPR058625">
    <property type="entry name" value="MdtA-like_BSH"/>
</dbReference>
<dbReference type="SUPFAM" id="SSF82693">
    <property type="entry name" value="Multidrug efflux transporter AcrB pore domain, PN1, PN2, PC1 and PC2 subdomains"/>
    <property type="match status" value="3"/>
</dbReference>
<feature type="transmembrane region" description="Helical" evidence="14">
    <location>
        <begin position="1448"/>
        <end position="1474"/>
    </location>
</feature>
<dbReference type="Gene3D" id="3.30.70.1430">
    <property type="entry name" value="Multidrug efflux transporter AcrB pore domain"/>
    <property type="match status" value="2"/>
</dbReference>
<dbReference type="FunFam" id="3.30.70.1430:FF:000001">
    <property type="entry name" value="Efflux pump membrane transporter"/>
    <property type="match status" value="1"/>
</dbReference>
<organism evidence="19 20">
    <name type="scientific">Beauveria bassiana D1-5</name>
    <dbReference type="NCBI Taxonomy" id="1245745"/>
    <lineage>
        <taxon>Eukaryota</taxon>
        <taxon>Fungi</taxon>
        <taxon>Dikarya</taxon>
        <taxon>Ascomycota</taxon>
        <taxon>Pezizomycotina</taxon>
        <taxon>Sordariomycetes</taxon>
        <taxon>Hypocreomycetidae</taxon>
        <taxon>Hypocreales</taxon>
        <taxon>Cordycipitaceae</taxon>
        <taxon>Beauveria</taxon>
    </lineage>
</organism>
<dbReference type="NCBIfam" id="NF033617">
    <property type="entry name" value="RND_permease_2"/>
    <property type="match status" value="1"/>
</dbReference>
<dbReference type="FunFam" id="2.40.30.170:FF:000006">
    <property type="entry name" value="Multidrug resistance protein MdtA"/>
    <property type="match status" value="1"/>
</dbReference>
<dbReference type="Pfam" id="PF25876">
    <property type="entry name" value="HH_MFP_RND"/>
    <property type="match status" value="1"/>
</dbReference>
<keyword evidence="12" id="KW-0175">Coiled coil</keyword>
<comment type="subcellular location">
    <subcellularLocation>
        <location evidence="1">Cell inner membrane</location>
        <topology evidence="1">Peripheral membrane protein</topology>
    </subcellularLocation>
    <subcellularLocation>
        <location evidence="2">Cell membrane</location>
        <topology evidence="2">Multi-pass membrane protein</topology>
    </subcellularLocation>
</comment>
<evidence type="ECO:0000256" key="10">
    <source>
        <dbReference type="ARBA" id="ARBA00063762"/>
    </source>
</evidence>
<dbReference type="GO" id="GO:0042910">
    <property type="term" value="F:xenobiotic transmembrane transporter activity"/>
    <property type="evidence" value="ECO:0007669"/>
    <property type="project" value="TreeGrafter"/>
</dbReference>
<evidence type="ECO:0000256" key="2">
    <source>
        <dbReference type="ARBA" id="ARBA00004651"/>
    </source>
</evidence>
<feature type="transmembrane region" description="Helical" evidence="14">
    <location>
        <begin position="924"/>
        <end position="948"/>
    </location>
</feature>
<dbReference type="Gene3D" id="1.20.1640.10">
    <property type="entry name" value="Multidrug efflux transporter AcrB transmembrane domain"/>
    <property type="match status" value="2"/>
</dbReference>
<keyword evidence="6 14" id="KW-0812">Transmembrane</keyword>
<evidence type="ECO:0000256" key="5">
    <source>
        <dbReference type="ARBA" id="ARBA00022519"/>
    </source>
</evidence>
<keyword evidence="4" id="KW-1003">Cell membrane</keyword>
<comment type="subunit">
    <text evidence="10">Part of a tripartite efflux system composed of MdtA, MdtB and MdtC.</text>
</comment>
<feature type="coiled-coil region" evidence="12">
    <location>
        <begin position="192"/>
        <end position="219"/>
    </location>
</feature>
<dbReference type="EMBL" id="ANFO01000008">
    <property type="protein sequence ID" value="KGQ13987.1"/>
    <property type="molecule type" value="Genomic_DNA"/>
</dbReference>
<dbReference type="Gene3D" id="2.40.420.20">
    <property type="match status" value="1"/>
</dbReference>
<feature type="transmembrane region" description="Helical" evidence="14">
    <location>
        <begin position="473"/>
        <end position="493"/>
    </location>
</feature>
<feature type="transmembrane region" description="Helical" evidence="14">
    <location>
        <begin position="1370"/>
        <end position="1396"/>
    </location>
</feature>
<keyword evidence="8 14" id="KW-1133">Transmembrane helix</keyword>
<evidence type="ECO:0000259" key="17">
    <source>
        <dbReference type="Pfam" id="PF25944"/>
    </source>
</evidence>
<evidence type="ECO:0000256" key="8">
    <source>
        <dbReference type="ARBA" id="ARBA00022989"/>
    </source>
</evidence>
<dbReference type="FunFam" id="1.20.1640.10:FF:000001">
    <property type="entry name" value="Efflux pump membrane transporter"/>
    <property type="match status" value="1"/>
</dbReference>
<keyword evidence="7" id="KW-0732">Signal</keyword>
<dbReference type="Gene3D" id="3.30.2090.10">
    <property type="entry name" value="Multidrug efflux transporter AcrB TolC docking domain, DN and DC subdomains"/>
    <property type="match status" value="2"/>
</dbReference>
<dbReference type="InterPro" id="IPR022831">
    <property type="entry name" value="Multidrug-R_MdtB"/>
</dbReference>
<dbReference type="Gene3D" id="2.40.30.170">
    <property type="match status" value="1"/>
</dbReference>
<dbReference type="InterPro" id="IPR058624">
    <property type="entry name" value="MdtA-like_HH"/>
</dbReference>
<dbReference type="InterPro" id="IPR058626">
    <property type="entry name" value="MdtA-like_b-barrel"/>
</dbReference>
<feature type="domain" description="Multidrug resistance protein MdtA-like beta-barrel" evidence="17">
    <location>
        <begin position="298"/>
        <end position="382"/>
    </location>
</feature>
<evidence type="ECO:0000313" key="20">
    <source>
        <dbReference type="Proteomes" id="UP000030106"/>
    </source>
</evidence>
<dbReference type="InterPro" id="IPR022824">
    <property type="entry name" value="Multidrug-R_MdtA"/>
</dbReference>
<evidence type="ECO:0000259" key="15">
    <source>
        <dbReference type="Pfam" id="PF25876"/>
    </source>
</evidence>
<dbReference type="InterPro" id="IPR058627">
    <property type="entry name" value="MdtA-like_C"/>
</dbReference>
<feature type="transmembrane region" description="Helical" evidence="14">
    <location>
        <begin position="821"/>
        <end position="843"/>
    </location>
</feature>
<keyword evidence="3" id="KW-0813">Transport</keyword>
<dbReference type="HAMAP" id="MF_01422">
    <property type="entry name" value="MdtA"/>
    <property type="match status" value="1"/>
</dbReference>
<evidence type="ECO:0000313" key="19">
    <source>
        <dbReference type="EMBL" id="KGQ13987.1"/>
    </source>
</evidence>
<evidence type="ECO:0000256" key="7">
    <source>
        <dbReference type="ARBA" id="ARBA00022729"/>
    </source>
</evidence>